<proteinExistence type="predicted"/>
<organism evidence="1 2">
    <name type="scientific">Gymnopilus dilepis</name>
    <dbReference type="NCBI Taxonomy" id="231916"/>
    <lineage>
        <taxon>Eukaryota</taxon>
        <taxon>Fungi</taxon>
        <taxon>Dikarya</taxon>
        <taxon>Basidiomycota</taxon>
        <taxon>Agaricomycotina</taxon>
        <taxon>Agaricomycetes</taxon>
        <taxon>Agaricomycetidae</taxon>
        <taxon>Agaricales</taxon>
        <taxon>Agaricineae</taxon>
        <taxon>Hymenogastraceae</taxon>
        <taxon>Gymnopilus</taxon>
    </lineage>
</organism>
<sequence length="128" mass="14613">MFEGLLKTLSTGKTGLSRRDRGNVNTTRPLAYFCSTQAALRPGLHLWQHRERRRKLISHIITVASIFDTSFNDLHDLLIRSRFLPENPETKCSLEGFTYKSAMKIEHGSAEHNLDPCYAVRNAILVRS</sequence>
<evidence type="ECO:0000313" key="2">
    <source>
        <dbReference type="Proteomes" id="UP000284706"/>
    </source>
</evidence>
<gene>
    <name evidence="1" type="ORF">CVT26_013323</name>
</gene>
<reference evidence="1 2" key="1">
    <citation type="journal article" date="2018" name="Evol. Lett.">
        <title>Horizontal gene cluster transfer increased hallucinogenic mushroom diversity.</title>
        <authorList>
            <person name="Reynolds H.T."/>
            <person name="Vijayakumar V."/>
            <person name="Gluck-Thaler E."/>
            <person name="Korotkin H.B."/>
            <person name="Matheny P.B."/>
            <person name="Slot J.C."/>
        </authorList>
    </citation>
    <scope>NUCLEOTIDE SEQUENCE [LARGE SCALE GENOMIC DNA]</scope>
    <source>
        <strain evidence="1 2">SRW20</strain>
    </source>
</reference>
<protein>
    <submittedName>
        <fullName evidence="1">Uncharacterized protein</fullName>
    </submittedName>
</protein>
<accession>A0A409YF24</accession>
<name>A0A409YF24_9AGAR</name>
<dbReference type="InParanoid" id="A0A409YF24"/>
<comment type="caution">
    <text evidence="1">The sequence shown here is derived from an EMBL/GenBank/DDBJ whole genome shotgun (WGS) entry which is preliminary data.</text>
</comment>
<evidence type="ECO:0000313" key="1">
    <source>
        <dbReference type="EMBL" id="PPR01617.1"/>
    </source>
</evidence>
<dbReference type="Proteomes" id="UP000284706">
    <property type="component" value="Unassembled WGS sequence"/>
</dbReference>
<dbReference type="EMBL" id="NHYE01000922">
    <property type="protein sequence ID" value="PPR01617.1"/>
    <property type="molecule type" value="Genomic_DNA"/>
</dbReference>
<dbReference type="AlphaFoldDB" id="A0A409YF24"/>
<keyword evidence="2" id="KW-1185">Reference proteome</keyword>